<dbReference type="EMBL" id="REGN01003754">
    <property type="protein sequence ID" value="RNA20950.1"/>
    <property type="molecule type" value="Genomic_DNA"/>
</dbReference>
<dbReference type="Gene3D" id="2.60.60.20">
    <property type="entry name" value="PLAT/LH2 domain"/>
    <property type="match status" value="2"/>
</dbReference>
<dbReference type="Gene3D" id="2.40.180.10">
    <property type="entry name" value="Catalase core domain"/>
    <property type="match status" value="1"/>
</dbReference>
<dbReference type="AlphaFoldDB" id="A0A3M7RBP3"/>
<dbReference type="PANTHER" id="PTHR45901:SF3">
    <property type="entry name" value="LIPOXYGENASE HOMOLOGY DOMAIN-CONTAINING PROTEIN 1"/>
    <property type="match status" value="1"/>
</dbReference>
<feature type="domain" description="PLAT" evidence="2">
    <location>
        <begin position="129"/>
        <end position="246"/>
    </location>
</feature>
<dbReference type="CDD" id="cd01756">
    <property type="entry name" value="PLAT_repeat"/>
    <property type="match status" value="1"/>
</dbReference>
<evidence type="ECO:0000256" key="1">
    <source>
        <dbReference type="PROSITE-ProRule" id="PRU00152"/>
    </source>
</evidence>
<protein>
    <submittedName>
        <fullName evidence="3">Lipoxygenase homology domain-containing 1</fullName>
    </submittedName>
</protein>
<comment type="caution">
    <text evidence="3">The sequence shown here is derived from an EMBL/GenBank/DDBJ whole genome shotgun (WGS) entry which is preliminary data.</text>
</comment>
<dbReference type="PROSITE" id="PS50095">
    <property type="entry name" value="PLAT"/>
    <property type="match status" value="3"/>
</dbReference>
<dbReference type="STRING" id="10195.A0A3M7RBP3"/>
<dbReference type="Pfam" id="PF01477">
    <property type="entry name" value="PLAT"/>
    <property type="match status" value="3"/>
</dbReference>
<keyword evidence="4" id="KW-1185">Reference proteome</keyword>
<dbReference type="InterPro" id="IPR052970">
    <property type="entry name" value="Inner_ear_hair_cell_LOXHD"/>
</dbReference>
<feature type="domain" description="PLAT" evidence="2">
    <location>
        <begin position="1"/>
        <end position="119"/>
    </location>
</feature>
<dbReference type="Proteomes" id="UP000276133">
    <property type="component" value="Unassembled WGS sequence"/>
</dbReference>
<name>A0A3M7RBP3_BRAPC</name>
<dbReference type="InterPro" id="IPR036392">
    <property type="entry name" value="PLAT/LH2_dom_sf"/>
</dbReference>
<feature type="non-terminal residue" evidence="3">
    <location>
        <position position="1"/>
    </location>
</feature>
<proteinExistence type="predicted"/>
<dbReference type="SMART" id="SM00308">
    <property type="entry name" value="LH2"/>
    <property type="match status" value="2"/>
</dbReference>
<dbReference type="OrthoDB" id="5322100at2759"/>
<organism evidence="3 4">
    <name type="scientific">Brachionus plicatilis</name>
    <name type="common">Marine rotifer</name>
    <name type="synonym">Brachionus muelleri</name>
    <dbReference type="NCBI Taxonomy" id="10195"/>
    <lineage>
        <taxon>Eukaryota</taxon>
        <taxon>Metazoa</taxon>
        <taxon>Spiralia</taxon>
        <taxon>Gnathifera</taxon>
        <taxon>Rotifera</taxon>
        <taxon>Eurotatoria</taxon>
        <taxon>Monogononta</taxon>
        <taxon>Pseudotrocha</taxon>
        <taxon>Ploima</taxon>
        <taxon>Brachionidae</taxon>
        <taxon>Brachionus</taxon>
    </lineage>
</organism>
<reference evidence="3 4" key="1">
    <citation type="journal article" date="2018" name="Sci. Rep.">
        <title>Genomic signatures of local adaptation to the degree of environmental predictability in rotifers.</title>
        <authorList>
            <person name="Franch-Gras L."/>
            <person name="Hahn C."/>
            <person name="Garcia-Roger E.M."/>
            <person name="Carmona M.J."/>
            <person name="Serra M."/>
            <person name="Gomez A."/>
        </authorList>
    </citation>
    <scope>NUCLEOTIDE SEQUENCE [LARGE SCALE GENOMIC DNA]</scope>
    <source>
        <strain evidence="3">HYR1</strain>
    </source>
</reference>
<accession>A0A3M7RBP3</accession>
<evidence type="ECO:0000313" key="3">
    <source>
        <dbReference type="EMBL" id="RNA20950.1"/>
    </source>
</evidence>
<evidence type="ECO:0000313" key="4">
    <source>
        <dbReference type="Proteomes" id="UP000276133"/>
    </source>
</evidence>
<evidence type="ECO:0000259" key="2">
    <source>
        <dbReference type="PROSITE" id="PS50095"/>
    </source>
</evidence>
<feature type="domain" description="PLAT" evidence="2">
    <location>
        <begin position="259"/>
        <end position="374"/>
    </location>
</feature>
<comment type="caution">
    <text evidence="1">Lacks conserved residue(s) required for the propagation of feature annotation.</text>
</comment>
<dbReference type="InterPro" id="IPR001024">
    <property type="entry name" value="PLAT/LH2_dom"/>
</dbReference>
<dbReference type="SUPFAM" id="SSF49723">
    <property type="entry name" value="Lipase/lipooxygenase domain (PLAT/LH2 domain)"/>
    <property type="match status" value="3"/>
</dbReference>
<gene>
    <name evidence="3" type="ORF">BpHYR1_051331</name>
</gene>
<sequence>FLERIVIIDLKDPKISYYCLCSKWLDKNIDDGLISRDLIASDDPLDIKKRKKDEFQIECPSIGEIKKIRIGHNGANPSSGWYLDKVIIDDENMGRVYEFLCDRWLAEDEEDGKTTVFLYPSADTSSLGVPYNLFIHTGDKKHADTDSQVYVEIFGGKGGNKSSGIKKLKDCEFKRGKTTKTTIFVDKMLSPINEVLVGHDNTGADPSWFLEGIDIETPQLGLKQFFPCMKWLAEDKDDGKIERLLKEDTNRREERGEKVVWNLTVFTSDKKYAGTDSNVYVVLYGDKGKSDDLSLRENSDNFEKGRKDKFRIETNEIGIPFKIRISHDNSGKAPGWHLDRIELENLETKEKYYFNCNRWLDKKEEDGQIVRELPAEAELIKWNQKYFDTNLNRSRSGKSL</sequence>
<dbReference type="PANTHER" id="PTHR45901">
    <property type="entry name" value="PROTEIN CBG12474"/>
    <property type="match status" value="1"/>
</dbReference>